<dbReference type="GO" id="GO:0009969">
    <property type="term" value="P:xyloglucan biosynthetic process"/>
    <property type="evidence" value="ECO:0007669"/>
    <property type="project" value="TreeGrafter"/>
</dbReference>
<evidence type="ECO:0000313" key="8">
    <source>
        <dbReference type="Proteomes" id="UP000822688"/>
    </source>
</evidence>
<evidence type="ECO:0000256" key="6">
    <source>
        <dbReference type="RuleBase" id="RU367004"/>
    </source>
</evidence>
<sequence length="591" mass="68258">MVWVRATQLHIGDQRSNTSGEADANMDVQQKRRGVASWIYAERRIYGKSTEIMCGYWYEKPFMLKMALMMFLGLTVLLLPQYLTFNSSLRQRLIGSSLLVVRGKTTEAVRSKPDETLGGLLLPPVVFENSTCISRSQEYSLRVKTSRYKPSLDLIAKLREYERRHRRCAPKAKYFNLSKNATEREFRECRFIVWIATAGLGNRVMTLASAFVYALLTDRVLLIDRSGNPNELFCEPFPSTSWLLPETFPNEWMREIKANSSFRLGFLIQNDALTSSHNGYAYLNMMHDYDGYDRKFFCADCQAYLSRFPWLFLKSNQYFIPGLHFIPEFHEHVDKLFPERETVFHHIVRYLFHPSDSVWRLISSFYNTNLANAQHQVGLQIRYLAKPNITTTTISDLVLNCTLENKLLPNVTLSEDHVDDSPKNTTSISVLVASLHEVFYESLQEFYQNRSSSDGRHLGVYTASHEEGQYLESIDHDKKALVDIYLLSLSDTLVTSSWSTFGYVAQGISGVMPWLLTHLESGEELEEVLRNRNYCHHGVSLEPCFHMPPALDCDNKGWYDNPGKTLPYIQYCEDVWWGIKIMEPAPFNRSL</sequence>
<comment type="function">
    <text evidence="6">May be involved in cell wall biosynthesis.</text>
</comment>
<gene>
    <name evidence="7" type="ORF">KC19_4G186900</name>
</gene>
<dbReference type="Proteomes" id="UP000822688">
    <property type="component" value="Chromosome 4"/>
</dbReference>
<feature type="transmembrane region" description="Helical" evidence="6">
    <location>
        <begin position="62"/>
        <end position="83"/>
    </location>
</feature>
<keyword evidence="2 6" id="KW-0328">Glycosyltransferase</keyword>
<dbReference type="Pfam" id="PF03254">
    <property type="entry name" value="XG_FTase"/>
    <property type="match status" value="1"/>
</dbReference>
<proteinExistence type="inferred from homology"/>
<evidence type="ECO:0000256" key="1">
    <source>
        <dbReference type="ARBA" id="ARBA00010481"/>
    </source>
</evidence>
<evidence type="ECO:0000256" key="2">
    <source>
        <dbReference type="ARBA" id="ARBA00022676"/>
    </source>
</evidence>
<dbReference type="EC" id="2.4.1.-" evidence="6"/>
<dbReference type="PANTHER" id="PTHR31889">
    <property type="entry name" value="FUCOSYLTRANSFERASE 2-RELATED"/>
    <property type="match status" value="1"/>
</dbReference>
<keyword evidence="6" id="KW-0472">Membrane</keyword>
<keyword evidence="6" id="KW-0812">Transmembrane</keyword>
<keyword evidence="8" id="KW-1185">Reference proteome</keyword>
<dbReference type="Gene3D" id="3.40.50.11350">
    <property type="match status" value="1"/>
</dbReference>
<keyword evidence="6" id="KW-0333">Golgi apparatus</keyword>
<dbReference type="PANTHER" id="PTHR31889:SF2">
    <property type="entry name" value="FUCOSYLTRANSFERASE 3"/>
    <property type="match status" value="1"/>
</dbReference>
<comment type="subcellular location">
    <subcellularLocation>
        <location evidence="6">Golgi apparatus</location>
        <location evidence="6">Golgi stack membrane</location>
        <topology evidence="6">Single-pass type II membrane protein</topology>
    </subcellularLocation>
</comment>
<comment type="similarity">
    <text evidence="1 6">Belongs to the glycosyltransferase 37 family.</text>
</comment>
<evidence type="ECO:0000256" key="4">
    <source>
        <dbReference type="ARBA" id="ARBA00023180"/>
    </source>
</evidence>
<evidence type="ECO:0000256" key="3">
    <source>
        <dbReference type="ARBA" id="ARBA00022679"/>
    </source>
</evidence>
<dbReference type="GO" id="GO:0032580">
    <property type="term" value="C:Golgi cisterna membrane"/>
    <property type="evidence" value="ECO:0007669"/>
    <property type="project" value="UniProtKB-SubCell"/>
</dbReference>
<dbReference type="Gene3D" id="3.40.50.11340">
    <property type="match status" value="1"/>
</dbReference>
<keyword evidence="6" id="KW-1133">Transmembrane helix</keyword>
<organism evidence="7 8">
    <name type="scientific">Ceratodon purpureus</name>
    <name type="common">Fire moss</name>
    <name type="synonym">Dicranum purpureum</name>
    <dbReference type="NCBI Taxonomy" id="3225"/>
    <lineage>
        <taxon>Eukaryota</taxon>
        <taxon>Viridiplantae</taxon>
        <taxon>Streptophyta</taxon>
        <taxon>Embryophyta</taxon>
        <taxon>Bryophyta</taxon>
        <taxon>Bryophytina</taxon>
        <taxon>Bryopsida</taxon>
        <taxon>Dicranidae</taxon>
        <taxon>Pseudoditrichales</taxon>
        <taxon>Ditrichaceae</taxon>
        <taxon>Ceratodon</taxon>
    </lineage>
</organism>
<dbReference type="GO" id="GO:0071555">
    <property type="term" value="P:cell wall organization"/>
    <property type="evidence" value="ECO:0007669"/>
    <property type="project" value="UniProtKB-UniRule"/>
</dbReference>
<dbReference type="GO" id="GO:0042546">
    <property type="term" value="P:cell wall biogenesis"/>
    <property type="evidence" value="ECO:0007669"/>
    <property type="project" value="InterPro"/>
</dbReference>
<dbReference type="EMBL" id="CM026424">
    <property type="protein sequence ID" value="KAG0580614.1"/>
    <property type="molecule type" value="Genomic_DNA"/>
</dbReference>
<keyword evidence="5 6" id="KW-0961">Cell wall biogenesis/degradation</keyword>
<keyword evidence="3 6" id="KW-0808">Transferase</keyword>
<comment type="caution">
    <text evidence="7">The sequence shown here is derived from an EMBL/GenBank/DDBJ whole genome shotgun (WGS) entry which is preliminary data.</text>
</comment>
<evidence type="ECO:0000256" key="5">
    <source>
        <dbReference type="ARBA" id="ARBA00023316"/>
    </source>
</evidence>
<keyword evidence="4" id="KW-0325">Glycoprotein</keyword>
<dbReference type="AlphaFoldDB" id="A0A8T0IA98"/>
<dbReference type="GO" id="GO:0008107">
    <property type="term" value="F:galactoside 2-alpha-L-fucosyltransferase activity"/>
    <property type="evidence" value="ECO:0007669"/>
    <property type="project" value="InterPro"/>
</dbReference>
<evidence type="ECO:0000313" key="7">
    <source>
        <dbReference type="EMBL" id="KAG0580614.1"/>
    </source>
</evidence>
<dbReference type="FunFam" id="3.40.50.11340:FF:000005">
    <property type="entry name" value="Galactoside 2-alpha-L-fucosyltransferase"/>
    <property type="match status" value="1"/>
</dbReference>
<name>A0A8T0IA98_CERPU</name>
<accession>A0A8T0IA98</accession>
<protein>
    <recommendedName>
        <fullName evidence="6">Fucosyltransferase</fullName>
        <ecNumber evidence="6">2.4.1.-</ecNumber>
    </recommendedName>
</protein>
<reference evidence="7" key="1">
    <citation type="submission" date="2020-06" db="EMBL/GenBank/DDBJ databases">
        <title>WGS assembly of Ceratodon purpureus strain R40.</title>
        <authorList>
            <person name="Carey S.B."/>
            <person name="Jenkins J."/>
            <person name="Shu S."/>
            <person name="Lovell J.T."/>
            <person name="Sreedasyam A."/>
            <person name="Maumus F."/>
            <person name="Tiley G.P."/>
            <person name="Fernandez-Pozo N."/>
            <person name="Barry K."/>
            <person name="Chen C."/>
            <person name="Wang M."/>
            <person name="Lipzen A."/>
            <person name="Daum C."/>
            <person name="Saski C.A."/>
            <person name="Payton A.C."/>
            <person name="Mcbreen J.C."/>
            <person name="Conrad R.E."/>
            <person name="Kollar L.M."/>
            <person name="Olsson S."/>
            <person name="Huttunen S."/>
            <person name="Landis J.B."/>
            <person name="Wickett N.J."/>
            <person name="Johnson M.G."/>
            <person name="Rensing S.A."/>
            <person name="Grimwood J."/>
            <person name="Schmutz J."/>
            <person name="Mcdaniel S.F."/>
        </authorList>
    </citation>
    <scope>NUCLEOTIDE SEQUENCE</scope>
    <source>
        <strain evidence="7">R40</strain>
    </source>
</reference>
<dbReference type="InterPro" id="IPR004938">
    <property type="entry name" value="XG_FTase"/>
</dbReference>